<keyword evidence="4" id="KW-0862">Zinc</keyword>
<dbReference type="HOGENOM" id="CLU_383390_0_0_1"/>
<evidence type="ECO:0000256" key="4">
    <source>
        <dbReference type="ARBA" id="ARBA00022833"/>
    </source>
</evidence>
<evidence type="ECO:0000256" key="3">
    <source>
        <dbReference type="ARBA" id="ARBA00022771"/>
    </source>
</evidence>
<reference evidence="9 10" key="1">
    <citation type="submission" date="2014-04" db="EMBL/GenBank/DDBJ databases">
        <authorList>
            <consortium name="DOE Joint Genome Institute"/>
            <person name="Kuo A."/>
            <person name="Zuccaro A."/>
            <person name="Kohler A."/>
            <person name="Nagy L.G."/>
            <person name="Floudas D."/>
            <person name="Copeland A."/>
            <person name="Barry K.W."/>
            <person name="Cichocki N."/>
            <person name="Veneault-Fourrey C."/>
            <person name="LaButti K."/>
            <person name="Lindquist E.A."/>
            <person name="Lipzen A."/>
            <person name="Lundell T."/>
            <person name="Morin E."/>
            <person name="Murat C."/>
            <person name="Sun H."/>
            <person name="Tunlid A."/>
            <person name="Henrissat B."/>
            <person name="Grigoriev I.V."/>
            <person name="Hibbett D.S."/>
            <person name="Martin F."/>
            <person name="Nordberg H.P."/>
            <person name="Cantor M.N."/>
            <person name="Hua S.X."/>
        </authorList>
    </citation>
    <scope>NUCLEOTIDE SEQUENCE [LARGE SCALE GENOMIC DNA]</scope>
    <source>
        <strain evidence="9 10">MAFF 305830</strain>
    </source>
</reference>
<feature type="compositionally biased region" description="Low complexity" evidence="7">
    <location>
        <begin position="98"/>
        <end position="111"/>
    </location>
</feature>
<dbReference type="AlphaFoldDB" id="A0A0C3A9E0"/>
<feature type="domain" description="GATA-type" evidence="8">
    <location>
        <begin position="1"/>
        <end position="36"/>
    </location>
</feature>
<dbReference type="STRING" id="933852.A0A0C3A9E0"/>
<evidence type="ECO:0000256" key="7">
    <source>
        <dbReference type="SAM" id="MobiDB-lite"/>
    </source>
</evidence>
<evidence type="ECO:0000256" key="1">
    <source>
        <dbReference type="ARBA" id="ARBA00004123"/>
    </source>
</evidence>
<feature type="domain" description="GATA-type" evidence="8">
    <location>
        <begin position="133"/>
        <end position="186"/>
    </location>
</feature>
<comment type="subcellular location">
    <subcellularLocation>
        <location evidence="1">Nucleus</location>
    </subcellularLocation>
</comment>
<organism evidence="9 10">
    <name type="scientific">Serendipita vermifera MAFF 305830</name>
    <dbReference type="NCBI Taxonomy" id="933852"/>
    <lineage>
        <taxon>Eukaryota</taxon>
        <taxon>Fungi</taxon>
        <taxon>Dikarya</taxon>
        <taxon>Basidiomycota</taxon>
        <taxon>Agaricomycotina</taxon>
        <taxon>Agaricomycetes</taxon>
        <taxon>Sebacinales</taxon>
        <taxon>Serendipitaceae</taxon>
        <taxon>Serendipita</taxon>
    </lineage>
</organism>
<dbReference type="SUPFAM" id="SSF57716">
    <property type="entry name" value="Glucocorticoid receptor-like (DNA-binding domain)"/>
    <property type="match status" value="1"/>
</dbReference>
<protein>
    <recommendedName>
        <fullName evidence="8">GATA-type domain-containing protein</fullName>
    </recommendedName>
</protein>
<evidence type="ECO:0000256" key="5">
    <source>
        <dbReference type="ARBA" id="ARBA00023242"/>
    </source>
</evidence>
<feature type="compositionally biased region" description="Low complexity" evidence="7">
    <location>
        <begin position="323"/>
        <end position="335"/>
    </location>
</feature>
<keyword evidence="2" id="KW-0479">Metal-binding</keyword>
<feature type="compositionally biased region" description="Basic and acidic residues" evidence="7">
    <location>
        <begin position="504"/>
        <end position="513"/>
    </location>
</feature>
<dbReference type="InterPro" id="IPR039355">
    <property type="entry name" value="Transcription_factor_GATA"/>
</dbReference>
<dbReference type="GO" id="GO:0000122">
    <property type="term" value="P:negative regulation of transcription by RNA polymerase II"/>
    <property type="evidence" value="ECO:0007669"/>
    <property type="project" value="TreeGrafter"/>
</dbReference>
<dbReference type="InterPro" id="IPR013088">
    <property type="entry name" value="Znf_NHR/GATA"/>
</dbReference>
<feature type="compositionally biased region" description="Low complexity" evidence="7">
    <location>
        <begin position="442"/>
        <end position="459"/>
    </location>
</feature>
<feature type="compositionally biased region" description="Polar residues" evidence="7">
    <location>
        <begin position="582"/>
        <end position="594"/>
    </location>
</feature>
<dbReference type="CDD" id="cd00202">
    <property type="entry name" value="ZnF_GATA"/>
    <property type="match status" value="1"/>
</dbReference>
<keyword evidence="5" id="KW-0539">Nucleus</keyword>
<evidence type="ECO:0000256" key="2">
    <source>
        <dbReference type="ARBA" id="ARBA00022723"/>
    </source>
</evidence>
<dbReference type="GO" id="GO:0045944">
    <property type="term" value="P:positive regulation of transcription by RNA polymerase II"/>
    <property type="evidence" value="ECO:0007669"/>
    <property type="project" value="TreeGrafter"/>
</dbReference>
<accession>A0A0C3A9E0</accession>
<feature type="compositionally biased region" description="Low complexity" evidence="7">
    <location>
        <begin position="358"/>
        <end position="367"/>
    </location>
</feature>
<feature type="compositionally biased region" description="Basic and acidic residues" evidence="7">
    <location>
        <begin position="668"/>
        <end position="681"/>
    </location>
</feature>
<dbReference type="EMBL" id="KN824388">
    <property type="protein sequence ID" value="KIM21240.1"/>
    <property type="molecule type" value="Genomic_DNA"/>
</dbReference>
<dbReference type="PROSITE" id="PS50114">
    <property type="entry name" value="GATA_ZN_FINGER_2"/>
    <property type="match status" value="2"/>
</dbReference>
<sequence>RNGAGDTICNKCGLYEKARGTSRPIADSAKVTVDATAGTAGAAAHNSRQVATSIGSGTCPGDGRCDGTGGSSACAGCPTFNNLHISTTTDLEESPRPAVATTTTISSATGSEPLQTNDTDPTNFNGSQVRFAPVGAMSCSNCGSHTTPLWRRDERGNTTCNACGLYYKLHGVHRPDSMKKTVIKRRKRVPAATSKSGGHSSGADGKISAAAEDLSGAPYHHNPPPTSLHAHDEPRMQMSDRAAAEALVAVGRVRRHADTERDYSTTPHRVPSPEGWNDGEPKRKRQRKGIDGPESDDRHGGNFDGVDHHHHPRMSDHSRTAARRSNAAANGSSAARDVEKGRGSMPPLPPPPSEKLETTTLTLSNSSVGRGLSRSGTPAEGSARDNGFSHNARAQSVMEPASAPIVPPHTLQHSHSAPAYTHSAHHHTHPSISGLHTPKEASPPSASDSRTSESSMSREVTNGHHHSNGRNGISHLTEPTVKTENWQRPRNGMDLPPLSSLHAEIGRDEESRRAARRPSWTPHLTEELPSRNGASSPSMVNGRTHEPSRTSPNTREDLLNGHASHRQESKSHAHQSHRRLSPNPSSRLNHSTSPELGHPHHPHHRNQPVSPRTTPMQAPPTSRPSSRSSHLPSASELEAHYRELSHQKAIWEEMMDKTQRYMDGVLRALEETRERERERELSANGHGPPSVPLPGRPSSSGPKTAGKDRVWSWSTNGADKEH</sequence>
<evidence type="ECO:0000313" key="9">
    <source>
        <dbReference type="EMBL" id="KIM21240.1"/>
    </source>
</evidence>
<dbReference type="FunFam" id="3.30.50.10:FF:000007">
    <property type="entry name" value="Nitrogen regulatory AreA, N-terminal"/>
    <property type="match status" value="1"/>
</dbReference>
<feature type="region of interest" description="Disordered" evidence="7">
    <location>
        <begin position="90"/>
        <end position="125"/>
    </location>
</feature>
<evidence type="ECO:0000259" key="8">
    <source>
        <dbReference type="PROSITE" id="PS50114"/>
    </source>
</evidence>
<evidence type="ECO:0000313" key="10">
    <source>
        <dbReference type="Proteomes" id="UP000054097"/>
    </source>
</evidence>
<dbReference type="PANTHER" id="PTHR10071:SF281">
    <property type="entry name" value="BOX A-BINDING FACTOR-RELATED"/>
    <property type="match status" value="1"/>
</dbReference>
<proteinExistence type="predicted"/>
<feature type="region of interest" description="Disordered" evidence="7">
    <location>
        <begin position="403"/>
        <end position="634"/>
    </location>
</feature>
<feature type="region of interest" description="Disordered" evidence="7">
    <location>
        <begin position="182"/>
        <end position="206"/>
    </location>
</feature>
<dbReference type="GO" id="GO:0000978">
    <property type="term" value="F:RNA polymerase II cis-regulatory region sequence-specific DNA binding"/>
    <property type="evidence" value="ECO:0007669"/>
    <property type="project" value="TreeGrafter"/>
</dbReference>
<feature type="compositionally biased region" description="Polar residues" evidence="7">
    <location>
        <begin position="532"/>
        <end position="541"/>
    </location>
</feature>
<feature type="region of interest" description="Disordered" evidence="7">
    <location>
        <begin position="252"/>
        <end position="388"/>
    </location>
</feature>
<dbReference type="PANTHER" id="PTHR10071">
    <property type="entry name" value="TRANSCRIPTION FACTOR GATA FAMILY MEMBER"/>
    <property type="match status" value="1"/>
</dbReference>
<dbReference type="GO" id="GO:0005634">
    <property type="term" value="C:nucleus"/>
    <property type="evidence" value="ECO:0007669"/>
    <property type="project" value="UniProtKB-SubCell"/>
</dbReference>
<feature type="compositionally biased region" description="Basic and acidic residues" evidence="7">
    <location>
        <begin position="543"/>
        <end position="571"/>
    </location>
</feature>
<feature type="compositionally biased region" description="Polar residues" evidence="7">
    <location>
        <begin position="112"/>
        <end position="125"/>
    </location>
</feature>
<reference evidence="10" key="2">
    <citation type="submission" date="2015-01" db="EMBL/GenBank/DDBJ databases">
        <title>Evolutionary Origins and Diversification of the Mycorrhizal Mutualists.</title>
        <authorList>
            <consortium name="DOE Joint Genome Institute"/>
            <consortium name="Mycorrhizal Genomics Consortium"/>
            <person name="Kohler A."/>
            <person name="Kuo A."/>
            <person name="Nagy L.G."/>
            <person name="Floudas D."/>
            <person name="Copeland A."/>
            <person name="Barry K.W."/>
            <person name="Cichocki N."/>
            <person name="Veneault-Fourrey C."/>
            <person name="LaButti K."/>
            <person name="Lindquist E.A."/>
            <person name="Lipzen A."/>
            <person name="Lundell T."/>
            <person name="Morin E."/>
            <person name="Murat C."/>
            <person name="Riley R."/>
            <person name="Ohm R."/>
            <person name="Sun H."/>
            <person name="Tunlid A."/>
            <person name="Henrissat B."/>
            <person name="Grigoriev I.V."/>
            <person name="Hibbett D.S."/>
            <person name="Martin F."/>
        </authorList>
    </citation>
    <scope>NUCLEOTIDE SEQUENCE [LARGE SCALE GENOMIC DNA]</scope>
    <source>
        <strain evidence="10">MAFF 305830</strain>
    </source>
</reference>
<dbReference type="GO" id="GO:0000981">
    <property type="term" value="F:DNA-binding transcription factor activity, RNA polymerase II-specific"/>
    <property type="evidence" value="ECO:0007669"/>
    <property type="project" value="TreeGrafter"/>
</dbReference>
<gene>
    <name evidence="9" type="ORF">M408DRAFT_333561</name>
</gene>
<dbReference type="Proteomes" id="UP000054097">
    <property type="component" value="Unassembled WGS sequence"/>
</dbReference>
<dbReference type="InterPro" id="IPR000679">
    <property type="entry name" value="Znf_GATA"/>
</dbReference>
<evidence type="ECO:0000256" key="6">
    <source>
        <dbReference type="PROSITE-ProRule" id="PRU00094"/>
    </source>
</evidence>
<dbReference type="Gene3D" id="3.30.50.10">
    <property type="entry name" value="Erythroid Transcription Factor GATA-1, subunit A"/>
    <property type="match status" value="2"/>
</dbReference>
<feature type="non-terminal residue" evidence="9">
    <location>
        <position position="1"/>
    </location>
</feature>
<feature type="compositionally biased region" description="Polar residues" evidence="7">
    <location>
        <begin position="712"/>
        <end position="722"/>
    </location>
</feature>
<name>A0A0C3A9E0_SERVB</name>
<feature type="compositionally biased region" description="Low complexity" evidence="7">
    <location>
        <begin position="623"/>
        <end position="634"/>
    </location>
</feature>
<feature type="region of interest" description="Disordered" evidence="7">
    <location>
        <begin position="668"/>
        <end position="722"/>
    </location>
</feature>
<feature type="compositionally biased region" description="Basic and acidic residues" evidence="7">
    <location>
        <begin position="288"/>
        <end position="319"/>
    </location>
</feature>
<keyword evidence="10" id="KW-1185">Reference proteome</keyword>
<dbReference type="SMART" id="SM00401">
    <property type="entry name" value="ZnF_GATA"/>
    <property type="match status" value="1"/>
</dbReference>
<dbReference type="OrthoDB" id="515401at2759"/>
<dbReference type="PRINTS" id="PR00619">
    <property type="entry name" value="GATAZNFINGER"/>
</dbReference>
<dbReference type="Pfam" id="PF00320">
    <property type="entry name" value="GATA"/>
    <property type="match status" value="1"/>
</dbReference>
<dbReference type="PROSITE" id="PS00344">
    <property type="entry name" value="GATA_ZN_FINGER_1"/>
    <property type="match status" value="1"/>
</dbReference>
<keyword evidence="3 6" id="KW-0863">Zinc-finger</keyword>
<dbReference type="GO" id="GO:0008270">
    <property type="term" value="F:zinc ion binding"/>
    <property type="evidence" value="ECO:0007669"/>
    <property type="project" value="UniProtKB-KW"/>
</dbReference>
<feature type="compositionally biased region" description="Polar residues" evidence="7">
    <location>
        <begin position="607"/>
        <end position="616"/>
    </location>
</feature>